<evidence type="ECO:0000313" key="3">
    <source>
        <dbReference type="Proteomes" id="UP001589643"/>
    </source>
</evidence>
<dbReference type="Proteomes" id="UP001589643">
    <property type="component" value="Unassembled WGS sequence"/>
</dbReference>
<proteinExistence type="predicted"/>
<gene>
    <name evidence="2" type="ORF">AB7P39_12065</name>
</gene>
<feature type="region of interest" description="Disordered" evidence="1">
    <location>
        <begin position="125"/>
        <end position="161"/>
    </location>
</feature>
<keyword evidence="3" id="KW-1185">Reference proteome</keyword>
<comment type="caution">
    <text evidence="2">The sequence shown here is derived from an EMBL/GenBank/DDBJ whole genome shotgun (WGS) entry which is preliminary data.</text>
</comment>
<feature type="compositionally biased region" description="Basic and acidic residues" evidence="1">
    <location>
        <begin position="125"/>
        <end position="141"/>
    </location>
</feature>
<sequence length="161" mass="17990">MGSRLVKQLIAYAIDVPLKPNEYRLMTYMALTALDDDTPPRYFDSREASALALGRRVRDEVHPDHPDHAEIQLERNAAFSAVKEAVSGLTGIGAIRRLKSGRAGRRAEFAVVIDVQMSINTEEYRRRRKGDGLRPRGRDSLPLKGRKSIPLRGRESLPAGV</sequence>
<evidence type="ECO:0000313" key="2">
    <source>
        <dbReference type="EMBL" id="MFB8893576.1"/>
    </source>
</evidence>
<reference evidence="2 3" key="1">
    <citation type="submission" date="2024-08" db="EMBL/GenBank/DDBJ databases">
        <title>Heavy metals resistant antinobacteria isolated from wastewater.</title>
        <authorList>
            <person name="Roman Ponce B."/>
            <person name="Blanco Mercado M.A."/>
            <person name="Avila Aldana I.N."/>
            <person name="Morales Arrieta S."/>
        </authorList>
    </citation>
    <scope>NUCLEOTIDE SEQUENCE [LARGE SCALE GENOMIC DNA]</scope>
    <source>
        <strain evidence="3">sma-1</strain>
    </source>
</reference>
<organism evidence="2 3">
    <name type="scientific">Microbacterium plantarum</name>
    <dbReference type="NCBI Taxonomy" id="1816425"/>
    <lineage>
        <taxon>Bacteria</taxon>
        <taxon>Bacillati</taxon>
        <taxon>Actinomycetota</taxon>
        <taxon>Actinomycetes</taxon>
        <taxon>Micrococcales</taxon>
        <taxon>Microbacteriaceae</taxon>
        <taxon>Microbacterium</taxon>
    </lineage>
</organism>
<evidence type="ECO:0000256" key="1">
    <source>
        <dbReference type="SAM" id="MobiDB-lite"/>
    </source>
</evidence>
<name>A0ABV5EUC9_9MICO</name>
<dbReference type="RefSeq" id="WP_378719253.1">
    <property type="nucleotide sequence ID" value="NZ_JBHLHV010000002.1"/>
</dbReference>
<dbReference type="EMBL" id="JBHLHV010000002">
    <property type="protein sequence ID" value="MFB8893576.1"/>
    <property type="molecule type" value="Genomic_DNA"/>
</dbReference>
<accession>A0ABV5EUC9</accession>
<protein>
    <submittedName>
        <fullName evidence="2">Uncharacterized protein</fullName>
    </submittedName>
</protein>